<dbReference type="PROSITE" id="PS50893">
    <property type="entry name" value="ABC_TRANSPORTER_2"/>
    <property type="match status" value="2"/>
</dbReference>
<keyword evidence="9 10" id="KW-0472">Membrane</keyword>
<gene>
    <name evidence="12" type="ORF">N7493_003575</name>
</gene>
<feature type="transmembrane region" description="Helical" evidence="10">
    <location>
        <begin position="603"/>
        <end position="625"/>
    </location>
</feature>
<dbReference type="Gene3D" id="3.40.50.300">
    <property type="entry name" value="P-loop containing nucleotide triphosphate hydrolases"/>
    <property type="match status" value="2"/>
</dbReference>
<comment type="subcellular location">
    <subcellularLocation>
        <location evidence="1">Cell membrane</location>
        <topology evidence="1">Multi-pass membrane protein</topology>
    </subcellularLocation>
</comment>
<dbReference type="InterPro" id="IPR003593">
    <property type="entry name" value="AAA+_ATPase"/>
</dbReference>
<keyword evidence="5 10" id="KW-0812">Transmembrane</keyword>
<feature type="transmembrane region" description="Helical" evidence="10">
    <location>
        <begin position="1193"/>
        <end position="1212"/>
    </location>
</feature>
<feature type="transmembrane region" description="Helical" evidence="10">
    <location>
        <begin position="1282"/>
        <end position="1302"/>
    </location>
</feature>
<dbReference type="InterPro" id="IPR017871">
    <property type="entry name" value="ABC_transporter-like_CS"/>
</dbReference>
<dbReference type="FunFam" id="3.40.50.300:FF:000054">
    <property type="entry name" value="ABC multidrug transporter atrF"/>
    <property type="match status" value="1"/>
</dbReference>
<dbReference type="InterPro" id="IPR003439">
    <property type="entry name" value="ABC_transporter-like_ATP-bd"/>
</dbReference>
<evidence type="ECO:0000256" key="8">
    <source>
        <dbReference type="ARBA" id="ARBA00022989"/>
    </source>
</evidence>
<evidence type="ECO:0000256" key="3">
    <source>
        <dbReference type="ARBA" id="ARBA00022448"/>
    </source>
</evidence>
<feature type="transmembrane region" description="Helical" evidence="10">
    <location>
        <begin position="526"/>
        <end position="548"/>
    </location>
</feature>
<feature type="transmembrane region" description="Helical" evidence="10">
    <location>
        <begin position="1347"/>
        <end position="1366"/>
    </location>
</feature>
<name>A0AAD6MXX8_9EURO</name>
<evidence type="ECO:0000256" key="7">
    <source>
        <dbReference type="ARBA" id="ARBA00022840"/>
    </source>
</evidence>
<dbReference type="SMART" id="SM00382">
    <property type="entry name" value="AAA"/>
    <property type="match status" value="2"/>
</dbReference>
<evidence type="ECO:0000256" key="1">
    <source>
        <dbReference type="ARBA" id="ARBA00004651"/>
    </source>
</evidence>
<evidence type="ECO:0000256" key="5">
    <source>
        <dbReference type="ARBA" id="ARBA00022692"/>
    </source>
</evidence>
<dbReference type="PROSITE" id="PS00211">
    <property type="entry name" value="ABC_TRANSPORTER_1"/>
    <property type="match status" value="1"/>
</dbReference>
<feature type="transmembrane region" description="Helical" evidence="10">
    <location>
        <begin position="631"/>
        <end position="653"/>
    </location>
</feature>
<dbReference type="GO" id="GO:0005524">
    <property type="term" value="F:ATP binding"/>
    <property type="evidence" value="ECO:0007669"/>
    <property type="project" value="UniProtKB-KW"/>
</dbReference>
<reference evidence="12" key="2">
    <citation type="submission" date="2023-01" db="EMBL/GenBank/DDBJ databases">
        <authorList>
            <person name="Petersen C."/>
        </authorList>
    </citation>
    <scope>NUCLEOTIDE SEQUENCE</scope>
    <source>
        <strain evidence="12">IBT 17514</strain>
    </source>
</reference>
<dbReference type="Pfam" id="PF14510">
    <property type="entry name" value="ABC_trans_N"/>
    <property type="match status" value="1"/>
</dbReference>
<dbReference type="CDD" id="cd03232">
    <property type="entry name" value="ABCG_PDR_domain2"/>
    <property type="match status" value="1"/>
</dbReference>
<evidence type="ECO:0000313" key="12">
    <source>
        <dbReference type="EMBL" id="KAJ5732094.1"/>
    </source>
</evidence>
<dbReference type="InterPro" id="IPR010929">
    <property type="entry name" value="PDR_CDR_ABC"/>
</dbReference>
<evidence type="ECO:0000313" key="13">
    <source>
        <dbReference type="Proteomes" id="UP001215712"/>
    </source>
</evidence>
<dbReference type="GO" id="GO:0005886">
    <property type="term" value="C:plasma membrane"/>
    <property type="evidence" value="ECO:0007669"/>
    <property type="project" value="UniProtKB-SubCell"/>
</dbReference>
<accession>A0AAD6MXX8</accession>
<feature type="transmembrane region" description="Helical" evidence="10">
    <location>
        <begin position="1232"/>
        <end position="1262"/>
    </location>
</feature>
<dbReference type="InterPro" id="IPR043926">
    <property type="entry name" value="ABCG_dom"/>
</dbReference>
<dbReference type="SUPFAM" id="SSF52540">
    <property type="entry name" value="P-loop containing nucleoside triphosphate hydrolases"/>
    <property type="match status" value="2"/>
</dbReference>
<organism evidence="12 13">
    <name type="scientific">Penicillium malachiteum</name>
    <dbReference type="NCBI Taxonomy" id="1324776"/>
    <lineage>
        <taxon>Eukaryota</taxon>
        <taxon>Fungi</taxon>
        <taxon>Dikarya</taxon>
        <taxon>Ascomycota</taxon>
        <taxon>Pezizomycotina</taxon>
        <taxon>Eurotiomycetes</taxon>
        <taxon>Eurotiomycetidae</taxon>
        <taxon>Eurotiales</taxon>
        <taxon>Aspergillaceae</taxon>
        <taxon>Penicillium</taxon>
    </lineage>
</organism>
<dbReference type="PANTHER" id="PTHR19241">
    <property type="entry name" value="ATP-BINDING CASSETTE TRANSPORTER"/>
    <property type="match status" value="1"/>
</dbReference>
<evidence type="ECO:0000256" key="9">
    <source>
        <dbReference type="ARBA" id="ARBA00023136"/>
    </source>
</evidence>
<keyword evidence="4" id="KW-1003">Cell membrane</keyword>
<dbReference type="Proteomes" id="UP001215712">
    <property type="component" value="Unassembled WGS sequence"/>
</dbReference>
<dbReference type="InterPro" id="IPR027417">
    <property type="entry name" value="P-loop_NTPase"/>
</dbReference>
<sequence>MAGSTTELQGSIQRFEDQENLSLAGNITGSKLRLSQDLTDVKLLARQLSHHSQQSGDYPNPFNSNDPELDPASDFFQPEKWVRGILGLIHDEKNHLTRKAGFTLRNLNVSGSRTASNTQSTVGDLLYALFDLTINIVGNRHQRVQILHNIDALVYPGELLMVLGTPGAGCSTLLKTIAGETHGITIDKGSEFNYHGISFKDMHTRFMGESIYTAEQDVHLPMLTAGQTLEFAALARAPRNIPGNEDRGFYAKKLSDVIMAVFGIRHTVNTRVGDEYVRGVSGGERKRVSIAEAALSGSPLQCWDNSTRGLDSANAIEFCKTLRLSADILQTAAAVAIYQSPQAAYDLFDKVLILYQGRQIFFGPVTEAKSYFEEMGFECPERQTTPDFLTSMTSPGERRVRRGFENRAPRTPDDFARAWTESETRKSLVEEIGRYNYRHIIRGPDFDAFQKSRDLQQARSQRQKSPYTLSYWQQIEICLWRGYSRVIADPTLLIASVISNIAIVLIVSSIFFNMPMTTSSFYSRGALLFFAIIINAFSSQLEILTLYAQRPVVEKHARYALYHPSAEALASMLADLPIKIINLICFNLILYWMTGLKEEAGTFFFFLLTSFMMVMVMSSLFRTIASISRTLAQALAPVTIFVLALVVYSGFVIPTEYMHGWARWINYVDPIAYGLEALMINEFHGRNYACSNYVPRGPGYDENPKTRVCSSVGSVAGQSWVNGDAYIEGSFNFHHSHKWRNIGIMFGFWVFFTFTYVLATDIISERKSRGEITIFPRGKTPKHGQVTVGDFENGNEKVLIGESSNSDQRDVPSGIVRQTAIFQWQDVCYDLKIKDENRRILDHVDGWVQPGTLTALMGVSGAGKTTLLDVLASRRTIGVISGQILVDGQQRDSSFQRKTGYAQQLDLHLETSTVREALSFSASLRQPRYTSPSEKMRYVEDVILLLEMNEYADAVVGVPGEGLNVEQRKRLTIGVELAAKPEFLLFLDEPTSGLDSQTSWSILMLLQKLKNNGQAILCTIHQPSAILLQQFDRLLLLNNGGRTVYFGPMGPSASTLLTYFEKNGGYPCPTDANPAEYMLEVIGTAPGSRTDIDWPAVWRQSPEIEAVRGQLEEWKRDRPHQSAPPSTQDHHSYAEFAASFPHQLRETLVRIFQQYWRTPSYIYSKIGLIVATGLFIGFSFFKAPNTQQGLQNQMFGLFMLSTTFNLLAQQIMPQFVTQRALYEARERPAKTYSWAAFMLANILVEIPWSLLCSVLLFVTWYYPIGLYRNAEFTDTVHEKGALVWLFIVTFVMFSSTFAHLAISAIETAETAGNIANLCFSLTISFCGVLAGPQAFPHFWIFMYRLSPFHYLISGLLSASVGGGHVVCSKQEFLNFDPPSNSTCGDYLADYIHMAGGYVEVPLATSDCSFCPISETDKFLTGMSTSRDDEWLNFGLMWIYIVFNIFGAVFLYWAFRVPKKIEIHETATEDEREREAKARS</sequence>
<feature type="transmembrane region" description="Helical" evidence="10">
    <location>
        <begin position="492"/>
        <end position="514"/>
    </location>
</feature>
<protein>
    <recommendedName>
        <fullName evidence="11">ABC transporter domain-containing protein</fullName>
    </recommendedName>
</protein>
<comment type="caution">
    <text evidence="12">The sequence shown here is derived from an EMBL/GenBank/DDBJ whole genome shotgun (WGS) entry which is preliminary data.</text>
</comment>
<evidence type="ECO:0000256" key="2">
    <source>
        <dbReference type="ARBA" id="ARBA00006012"/>
    </source>
</evidence>
<dbReference type="InterPro" id="IPR013525">
    <property type="entry name" value="ABC2_TM"/>
</dbReference>
<keyword evidence="7" id="KW-0067">ATP-binding</keyword>
<feature type="transmembrane region" description="Helical" evidence="10">
    <location>
        <begin position="1314"/>
        <end position="1335"/>
    </location>
</feature>
<dbReference type="GO" id="GO:0140359">
    <property type="term" value="F:ABC-type transporter activity"/>
    <property type="evidence" value="ECO:0007669"/>
    <property type="project" value="InterPro"/>
</dbReference>
<dbReference type="Pfam" id="PF01061">
    <property type="entry name" value="ABC2_membrane"/>
    <property type="match status" value="2"/>
</dbReference>
<dbReference type="GO" id="GO:0016887">
    <property type="term" value="F:ATP hydrolysis activity"/>
    <property type="evidence" value="ECO:0007669"/>
    <property type="project" value="InterPro"/>
</dbReference>
<dbReference type="EMBL" id="JAQJAN010000004">
    <property type="protein sequence ID" value="KAJ5732094.1"/>
    <property type="molecule type" value="Genomic_DNA"/>
</dbReference>
<dbReference type="InterPro" id="IPR029481">
    <property type="entry name" value="ABC_trans_N"/>
</dbReference>
<feature type="domain" description="ABC transporter" evidence="11">
    <location>
        <begin position="822"/>
        <end position="1064"/>
    </location>
</feature>
<feature type="transmembrane region" description="Helical" evidence="10">
    <location>
        <begin position="1161"/>
        <end position="1181"/>
    </location>
</feature>
<keyword evidence="3" id="KW-0813">Transport</keyword>
<evidence type="ECO:0000259" key="11">
    <source>
        <dbReference type="PROSITE" id="PS50893"/>
    </source>
</evidence>
<dbReference type="Pfam" id="PF19055">
    <property type="entry name" value="ABC2_membrane_7"/>
    <property type="match status" value="1"/>
</dbReference>
<keyword evidence="13" id="KW-1185">Reference proteome</keyword>
<dbReference type="Pfam" id="PF00005">
    <property type="entry name" value="ABC_tran"/>
    <property type="match status" value="2"/>
</dbReference>
<feature type="transmembrane region" description="Helical" evidence="10">
    <location>
        <begin position="568"/>
        <end position="591"/>
    </location>
</feature>
<feature type="domain" description="ABC transporter" evidence="11">
    <location>
        <begin position="132"/>
        <end position="381"/>
    </location>
</feature>
<dbReference type="InterPro" id="IPR034003">
    <property type="entry name" value="ABCG_PDR_2"/>
</dbReference>
<feature type="transmembrane region" description="Helical" evidence="10">
    <location>
        <begin position="1430"/>
        <end position="1454"/>
    </location>
</feature>
<dbReference type="Pfam" id="PF06422">
    <property type="entry name" value="PDR_CDR"/>
    <property type="match status" value="1"/>
</dbReference>
<reference evidence="12" key="1">
    <citation type="journal article" date="2023" name="IMA Fungus">
        <title>Comparative genomic study of the Penicillium genus elucidates a diverse pangenome and 15 lateral gene transfer events.</title>
        <authorList>
            <person name="Petersen C."/>
            <person name="Sorensen T."/>
            <person name="Nielsen M.R."/>
            <person name="Sondergaard T.E."/>
            <person name="Sorensen J.L."/>
            <person name="Fitzpatrick D.A."/>
            <person name="Frisvad J.C."/>
            <person name="Nielsen K.L."/>
        </authorList>
    </citation>
    <scope>NUCLEOTIDE SEQUENCE</scope>
    <source>
        <strain evidence="12">IBT 17514</strain>
    </source>
</reference>
<evidence type="ECO:0000256" key="6">
    <source>
        <dbReference type="ARBA" id="ARBA00022741"/>
    </source>
</evidence>
<feature type="transmembrane region" description="Helical" evidence="10">
    <location>
        <begin position="742"/>
        <end position="759"/>
    </location>
</feature>
<keyword evidence="8 10" id="KW-1133">Transmembrane helix</keyword>
<keyword evidence="6" id="KW-0547">Nucleotide-binding</keyword>
<evidence type="ECO:0000256" key="10">
    <source>
        <dbReference type="SAM" id="Phobius"/>
    </source>
</evidence>
<comment type="similarity">
    <text evidence="2">Belongs to the ABC transporter superfamily. ABCG family. PDR (TC 3.A.1.205) subfamily.</text>
</comment>
<proteinExistence type="inferred from homology"/>
<evidence type="ECO:0000256" key="4">
    <source>
        <dbReference type="ARBA" id="ARBA00022475"/>
    </source>
</evidence>